<proteinExistence type="predicted"/>
<evidence type="ECO:0000313" key="3">
    <source>
        <dbReference type="Proteomes" id="UP000095038"/>
    </source>
</evidence>
<dbReference type="EMBL" id="KV454480">
    <property type="protein sequence ID" value="ODV61119.1"/>
    <property type="molecule type" value="Genomic_DNA"/>
</dbReference>
<dbReference type="InParanoid" id="A0A1D2VHP7"/>
<dbReference type="GeneID" id="30966873"/>
<feature type="compositionally biased region" description="Basic and acidic residues" evidence="1">
    <location>
        <begin position="25"/>
        <end position="34"/>
    </location>
</feature>
<keyword evidence="3" id="KW-1185">Reference proteome</keyword>
<gene>
    <name evidence="2" type="ORF">ASCRUDRAFT_75844</name>
</gene>
<evidence type="ECO:0000256" key="1">
    <source>
        <dbReference type="SAM" id="MobiDB-lite"/>
    </source>
</evidence>
<evidence type="ECO:0000313" key="2">
    <source>
        <dbReference type="EMBL" id="ODV61119.1"/>
    </source>
</evidence>
<dbReference type="RefSeq" id="XP_020047426.1">
    <property type="nucleotide sequence ID" value="XM_020193237.1"/>
</dbReference>
<reference evidence="3" key="1">
    <citation type="submission" date="2016-05" db="EMBL/GenBank/DDBJ databases">
        <title>Comparative genomics of biotechnologically important yeasts.</title>
        <authorList>
            <consortium name="DOE Joint Genome Institute"/>
            <person name="Riley R."/>
            <person name="Haridas S."/>
            <person name="Wolfe K.H."/>
            <person name="Lopes M.R."/>
            <person name="Hittinger C.T."/>
            <person name="Goker M."/>
            <person name="Salamov A."/>
            <person name="Wisecaver J."/>
            <person name="Long T.M."/>
            <person name="Aerts A.L."/>
            <person name="Barry K."/>
            <person name="Choi C."/>
            <person name="Clum A."/>
            <person name="Coughlan A.Y."/>
            <person name="Deshpande S."/>
            <person name="Douglass A.P."/>
            <person name="Hanson S.J."/>
            <person name="Klenk H.-P."/>
            <person name="Labutti K."/>
            <person name="Lapidus A."/>
            <person name="Lindquist E."/>
            <person name="Lipzen A."/>
            <person name="Meier-Kolthoff J.P."/>
            <person name="Ohm R.A."/>
            <person name="Otillar R.P."/>
            <person name="Pangilinan J."/>
            <person name="Peng Y."/>
            <person name="Rokas A."/>
            <person name="Rosa C.A."/>
            <person name="Scheuner C."/>
            <person name="Sibirny A.A."/>
            <person name="Slot J.C."/>
            <person name="Stielow J.B."/>
            <person name="Sun H."/>
            <person name="Kurtzman C.P."/>
            <person name="Blackwell M."/>
            <person name="Grigoriev I.V."/>
            <person name="Jeffries T.W."/>
        </authorList>
    </citation>
    <scope>NUCLEOTIDE SEQUENCE [LARGE SCALE GENOMIC DNA]</scope>
    <source>
        <strain evidence="3">DSM 1968</strain>
    </source>
</reference>
<organism evidence="2 3">
    <name type="scientific">Ascoidea rubescens DSM 1968</name>
    <dbReference type="NCBI Taxonomy" id="1344418"/>
    <lineage>
        <taxon>Eukaryota</taxon>
        <taxon>Fungi</taxon>
        <taxon>Dikarya</taxon>
        <taxon>Ascomycota</taxon>
        <taxon>Saccharomycotina</taxon>
        <taxon>Saccharomycetes</taxon>
        <taxon>Ascoideaceae</taxon>
        <taxon>Ascoidea</taxon>
    </lineage>
</organism>
<dbReference type="AlphaFoldDB" id="A0A1D2VHP7"/>
<accession>A0A1D2VHP7</accession>
<protein>
    <submittedName>
        <fullName evidence="2">Uncharacterized protein</fullName>
    </submittedName>
</protein>
<name>A0A1D2VHP7_9ASCO</name>
<sequence length="62" mass="7380">MSCEEVKRRGDKKRRGSLPLANHMRRSDRGGKRREEKRRRCSSTVLQKMSVMDHLLVNERNL</sequence>
<feature type="region of interest" description="Disordered" evidence="1">
    <location>
        <begin position="1"/>
        <end position="44"/>
    </location>
</feature>
<dbReference type="Proteomes" id="UP000095038">
    <property type="component" value="Unassembled WGS sequence"/>
</dbReference>